<protein>
    <submittedName>
        <fullName evidence="1">Uncharacterized protein</fullName>
    </submittedName>
</protein>
<feature type="non-terminal residue" evidence="1">
    <location>
        <position position="31"/>
    </location>
</feature>
<reference evidence="1 2" key="1">
    <citation type="submission" date="2024-05" db="EMBL/GenBank/DDBJ databases">
        <title>Culex pipiens pipiens assembly and annotation.</title>
        <authorList>
            <person name="Alout H."/>
            <person name="Durand T."/>
        </authorList>
    </citation>
    <scope>NUCLEOTIDE SEQUENCE [LARGE SCALE GENOMIC DNA]</scope>
    <source>
        <strain evidence="1">HA-2024</strain>
        <tissue evidence="1">Whole body</tissue>
    </source>
</reference>
<accession>A0ABD1DWG5</accession>
<comment type="caution">
    <text evidence="1">The sequence shown here is derived from an EMBL/GenBank/DDBJ whole genome shotgun (WGS) entry which is preliminary data.</text>
</comment>
<dbReference type="EMBL" id="JBEHCU010000840">
    <property type="protein sequence ID" value="KAL1404058.1"/>
    <property type="molecule type" value="Genomic_DNA"/>
</dbReference>
<sequence length="31" mass="3664">MEFMMLWETKSRAFSKNLCNFYSLDRAGAIC</sequence>
<dbReference type="AlphaFoldDB" id="A0ABD1DWG5"/>
<name>A0ABD1DWG5_CULPP</name>
<gene>
    <name evidence="1" type="ORF">pipiens_000865</name>
</gene>
<proteinExistence type="predicted"/>
<keyword evidence="2" id="KW-1185">Reference proteome</keyword>
<evidence type="ECO:0000313" key="2">
    <source>
        <dbReference type="Proteomes" id="UP001562425"/>
    </source>
</evidence>
<dbReference type="Proteomes" id="UP001562425">
    <property type="component" value="Unassembled WGS sequence"/>
</dbReference>
<organism evidence="1 2">
    <name type="scientific">Culex pipiens pipiens</name>
    <name type="common">Northern house mosquito</name>
    <dbReference type="NCBI Taxonomy" id="38569"/>
    <lineage>
        <taxon>Eukaryota</taxon>
        <taxon>Metazoa</taxon>
        <taxon>Ecdysozoa</taxon>
        <taxon>Arthropoda</taxon>
        <taxon>Hexapoda</taxon>
        <taxon>Insecta</taxon>
        <taxon>Pterygota</taxon>
        <taxon>Neoptera</taxon>
        <taxon>Endopterygota</taxon>
        <taxon>Diptera</taxon>
        <taxon>Nematocera</taxon>
        <taxon>Culicoidea</taxon>
        <taxon>Culicidae</taxon>
        <taxon>Culicinae</taxon>
        <taxon>Culicini</taxon>
        <taxon>Culex</taxon>
        <taxon>Culex</taxon>
    </lineage>
</organism>
<evidence type="ECO:0000313" key="1">
    <source>
        <dbReference type="EMBL" id="KAL1404058.1"/>
    </source>
</evidence>